<dbReference type="EMBL" id="KN847319">
    <property type="protein sequence ID" value="KIW56332.1"/>
    <property type="molecule type" value="Genomic_DNA"/>
</dbReference>
<evidence type="ECO:0000313" key="1">
    <source>
        <dbReference type="EMBL" id="KIW56332.1"/>
    </source>
</evidence>
<dbReference type="Proteomes" id="UP000054342">
    <property type="component" value="Unassembled WGS sequence"/>
</dbReference>
<organism evidence="1 2">
    <name type="scientific">Exophiala xenobiotica</name>
    <dbReference type="NCBI Taxonomy" id="348802"/>
    <lineage>
        <taxon>Eukaryota</taxon>
        <taxon>Fungi</taxon>
        <taxon>Dikarya</taxon>
        <taxon>Ascomycota</taxon>
        <taxon>Pezizomycotina</taxon>
        <taxon>Eurotiomycetes</taxon>
        <taxon>Chaetothyriomycetidae</taxon>
        <taxon>Chaetothyriales</taxon>
        <taxon>Herpotrichiellaceae</taxon>
        <taxon>Exophiala</taxon>
    </lineage>
</organism>
<proteinExistence type="predicted"/>
<protein>
    <submittedName>
        <fullName evidence="1">Uncharacterized protein</fullName>
    </submittedName>
</protein>
<evidence type="ECO:0000313" key="2">
    <source>
        <dbReference type="Proteomes" id="UP000054342"/>
    </source>
</evidence>
<dbReference type="RefSeq" id="XP_013316916.1">
    <property type="nucleotide sequence ID" value="XM_013461462.1"/>
</dbReference>
<keyword evidence="2" id="KW-1185">Reference proteome</keyword>
<name>A0A0D2D1P4_9EURO</name>
<reference evidence="1 2" key="1">
    <citation type="submission" date="2015-01" db="EMBL/GenBank/DDBJ databases">
        <title>The Genome Sequence of Exophiala xenobiotica CBS118157.</title>
        <authorList>
            <consortium name="The Broad Institute Genomics Platform"/>
            <person name="Cuomo C."/>
            <person name="de Hoog S."/>
            <person name="Gorbushina A."/>
            <person name="Stielow B."/>
            <person name="Teixiera M."/>
            <person name="Abouelleil A."/>
            <person name="Chapman S.B."/>
            <person name="Priest M."/>
            <person name="Young S.K."/>
            <person name="Wortman J."/>
            <person name="Nusbaum C."/>
            <person name="Birren B."/>
        </authorList>
    </citation>
    <scope>NUCLEOTIDE SEQUENCE [LARGE SCALE GENOMIC DNA]</scope>
    <source>
        <strain evidence="1 2">CBS 118157</strain>
    </source>
</reference>
<dbReference type="AlphaFoldDB" id="A0A0D2D1P4"/>
<dbReference type="GeneID" id="25326906"/>
<gene>
    <name evidence="1" type="ORF">PV05_04998</name>
</gene>
<sequence>MASTCWIVMTRERREQADLVNELLGAFRSEKYPWESNAEVIREIAKGIVQPAESQESGPLHIDVSPVTLSTGQKRYHERIERMRRAKDVEDLKAATAAVVQQWDDYNDAVAKTALAKAKRTPASKYTANLKKRSGEVDEQVEVLFGITKRLRREVFTKNHAG</sequence>
<accession>A0A0D2D1P4</accession>
<dbReference type="HOGENOM" id="CLU_1635419_0_0_1"/>